<evidence type="ECO:0000256" key="1">
    <source>
        <dbReference type="ARBA" id="ARBA00009437"/>
    </source>
</evidence>
<evidence type="ECO:0000256" key="4">
    <source>
        <dbReference type="ARBA" id="ARBA00023163"/>
    </source>
</evidence>
<reference evidence="7" key="1">
    <citation type="submission" date="2019-02" db="EMBL/GenBank/DDBJ databases">
        <authorList>
            <person name="Li S.-H."/>
        </authorList>
    </citation>
    <scope>NUCLEOTIDE SEQUENCE</scope>
    <source>
        <strain evidence="7">IMCC11814</strain>
    </source>
</reference>
<evidence type="ECO:0000313" key="7">
    <source>
        <dbReference type="EMBL" id="MCX2978088.1"/>
    </source>
</evidence>
<organism evidence="7 8">
    <name type="scientific">Candidatus Marimicrobium litorale</name>
    <dbReference type="NCBI Taxonomy" id="2518991"/>
    <lineage>
        <taxon>Bacteria</taxon>
        <taxon>Pseudomonadati</taxon>
        <taxon>Pseudomonadota</taxon>
        <taxon>Gammaproteobacteria</taxon>
        <taxon>Cellvibrionales</taxon>
        <taxon>Halieaceae</taxon>
        <taxon>Marimicrobium</taxon>
    </lineage>
</organism>
<dbReference type="PROSITE" id="PS50931">
    <property type="entry name" value="HTH_LYSR"/>
    <property type="match status" value="1"/>
</dbReference>
<dbReference type="InterPro" id="IPR037402">
    <property type="entry name" value="YidZ_PBP2"/>
</dbReference>
<dbReference type="PANTHER" id="PTHR30118:SF12">
    <property type="entry name" value="TRANSCRIPTIONAL REGULATOR LYSR FAMILY"/>
    <property type="match status" value="1"/>
</dbReference>
<dbReference type="RefSeq" id="WP_279249790.1">
    <property type="nucleotide sequence ID" value="NZ_SHNO01000001.1"/>
</dbReference>
<evidence type="ECO:0000259" key="6">
    <source>
        <dbReference type="PROSITE" id="PS50931"/>
    </source>
</evidence>
<comment type="caution">
    <text evidence="7">The sequence shown here is derived from an EMBL/GenBank/DDBJ whole genome shotgun (WGS) entry which is preliminary data.</text>
</comment>
<gene>
    <name evidence="7" type="ORF">EYC82_12045</name>
</gene>
<evidence type="ECO:0000256" key="2">
    <source>
        <dbReference type="ARBA" id="ARBA00023015"/>
    </source>
</evidence>
<dbReference type="SUPFAM" id="SSF46785">
    <property type="entry name" value="Winged helix' DNA-binding domain"/>
    <property type="match status" value="1"/>
</dbReference>
<keyword evidence="8" id="KW-1185">Reference proteome</keyword>
<evidence type="ECO:0000256" key="5">
    <source>
        <dbReference type="SAM" id="MobiDB-lite"/>
    </source>
</evidence>
<feature type="domain" description="HTH lysR-type" evidence="6">
    <location>
        <begin position="9"/>
        <end position="66"/>
    </location>
</feature>
<comment type="similarity">
    <text evidence="1">Belongs to the LysR transcriptional regulatory family.</text>
</comment>
<dbReference type="InterPro" id="IPR036390">
    <property type="entry name" value="WH_DNA-bd_sf"/>
</dbReference>
<dbReference type="InterPro" id="IPR000847">
    <property type="entry name" value="LysR_HTH_N"/>
</dbReference>
<dbReference type="Pfam" id="PF03466">
    <property type="entry name" value="LysR_substrate"/>
    <property type="match status" value="1"/>
</dbReference>
<dbReference type="Gene3D" id="1.10.10.10">
    <property type="entry name" value="Winged helix-like DNA-binding domain superfamily/Winged helix DNA-binding domain"/>
    <property type="match status" value="1"/>
</dbReference>
<accession>A0ABT3T730</accession>
<keyword evidence="4" id="KW-0804">Transcription</keyword>
<sequence>MISRKLIRTDLNLLVALQILLEERNVTRAAERLSVSQPALSKTLQKLRDSFEDELFTRTSHGLVPTPRAEELGLDLPTLLETIEQVLGDTEFSADTYAGSFKLLMPPILCESLLPSLMAELLDTAPNVQVIMAEVPPNYQEQLKKGEADFAAFVALETERDILAEPIAAIAPRCYMRVEHPLAKKDMSLQDFLAYPHLRLYLPGLTRENTSMVDDVLGQYGVHRSIALETTQFSSAVGVLTRTDALLVANAGFQEGGLYRERIVGHEMPAELKRMIRNTNSSQRGKMSLMRHTRTSRSAPHQWMRGLLMKHLSSSPESMPDVQQELPTDAPPVSTG</sequence>
<dbReference type="EMBL" id="SHNO01000001">
    <property type="protein sequence ID" value="MCX2978088.1"/>
    <property type="molecule type" value="Genomic_DNA"/>
</dbReference>
<dbReference type="CDD" id="cd08417">
    <property type="entry name" value="PBP2_Nitroaromatics_like"/>
    <property type="match status" value="1"/>
</dbReference>
<dbReference type="PANTHER" id="PTHR30118">
    <property type="entry name" value="HTH-TYPE TRANSCRIPTIONAL REGULATOR LEUO-RELATED"/>
    <property type="match status" value="1"/>
</dbReference>
<name>A0ABT3T730_9GAMM</name>
<dbReference type="Gene3D" id="3.40.190.10">
    <property type="entry name" value="Periplasmic binding protein-like II"/>
    <property type="match status" value="2"/>
</dbReference>
<dbReference type="Proteomes" id="UP001143304">
    <property type="component" value="Unassembled WGS sequence"/>
</dbReference>
<keyword evidence="3" id="KW-0238">DNA-binding</keyword>
<dbReference type="Pfam" id="PF00126">
    <property type="entry name" value="HTH_1"/>
    <property type="match status" value="1"/>
</dbReference>
<dbReference type="InterPro" id="IPR050389">
    <property type="entry name" value="LysR-type_TF"/>
</dbReference>
<dbReference type="PRINTS" id="PR00039">
    <property type="entry name" value="HTHLYSR"/>
</dbReference>
<dbReference type="InterPro" id="IPR005119">
    <property type="entry name" value="LysR_subst-bd"/>
</dbReference>
<evidence type="ECO:0000256" key="3">
    <source>
        <dbReference type="ARBA" id="ARBA00023125"/>
    </source>
</evidence>
<dbReference type="SUPFAM" id="SSF53850">
    <property type="entry name" value="Periplasmic binding protein-like II"/>
    <property type="match status" value="1"/>
</dbReference>
<keyword evidence="2" id="KW-0805">Transcription regulation</keyword>
<proteinExistence type="inferred from homology"/>
<dbReference type="InterPro" id="IPR036388">
    <property type="entry name" value="WH-like_DNA-bd_sf"/>
</dbReference>
<evidence type="ECO:0000313" key="8">
    <source>
        <dbReference type="Proteomes" id="UP001143304"/>
    </source>
</evidence>
<protein>
    <submittedName>
        <fullName evidence="7">LysR family transcriptional regulator</fullName>
    </submittedName>
</protein>
<feature type="region of interest" description="Disordered" evidence="5">
    <location>
        <begin position="313"/>
        <end position="336"/>
    </location>
</feature>